<dbReference type="EMBL" id="KN846990">
    <property type="protein sequence ID" value="KIW91542.1"/>
    <property type="molecule type" value="Genomic_DNA"/>
</dbReference>
<keyword evidence="7" id="KW-1185">Reference proteome</keyword>
<evidence type="ECO:0000313" key="7">
    <source>
        <dbReference type="Proteomes" id="UP000053789"/>
    </source>
</evidence>
<name>A0A0D2FYM9_CLAB1</name>
<reference evidence="6" key="1">
    <citation type="submission" date="2015-01" db="EMBL/GenBank/DDBJ databases">
        <title>The Genome Sequence of Cladophialophora bantiana CBS 173.52.</title>
        <authorList>
            <consortium name="The Broad Institute Genomics Platform"/>
            <person name="Cuomo C."/>
            <person name="de Hoog S."/>
            <person name="Gorbushina A."/>
            <person name="Stielow B."/>
            <person name="Teixiera M."/>
            <person name="Abouelleil A."/>
            <person name="Chapman S.B."/>
            <person name="Priest M."/>
            <person name="Young S.K."/>
            <person name="Wortman J."/>
            <person name="Nusbaum C."/>
            <person name="Birren B."/>
        </authorList>
    </citation>
    <scope>NUCLEOTIDE SEQUENCE [LARGE SCALE GENOMIC DNA]</scope>
    <source>
        <strain evidence="6">CBS 173.52</strain>
    </source>
</reference>
<evidence type="ECO:0000256" key="1">
    <source>
        <dbReference type="ARBA" id="ARBA00022679"/>
    </source>
</evidence>
<dbReference type="PROSITE" id="PS50146">
    <property type="entry name" value="DAGK"/>
    <property type="match status" value="1"/>
</dbReference>
<dbReference type="GeneID" id="27700436"/>
<dbReference type="Proteomes" id="UP000053789">
    <property type="component" value="Unassembled WGS sequence"/>
</dbReference>
<dbReference type="PANTHER" id="PTHR12358:SF108">
    <property type="entry name" value="DAGKC DOMAIN-CONTAINING PROTEIN"/>
    <property type="match status" value="1"/>
</dbReference>
<evidence type="ECO:0000256" key="2">
    <source>
        <dbReference type="ARBA" id="ARBA00022741"/>
    </source>
</evidence>
<feature type="domain" description="DAGKc" evidence="5">
    <location>
        <begin position="14"/>
        <end position="147"/>
    </location>
</feature>
<accession>A0A0D2FYM9</accession>
<sequence length="370" mass="41384">MSLSFQQSLPTHLLPDREIHVVVSILSGRHKAKEYYEESIKPLLDRHGIIYSTHETKSTKTIIELTEKLFIVNARQGVKQTIILLSGDGGVVDIVNTFTTLLNRRNDDVRAPSIFLKPAIVLIPMGTANALAWSSGVAQDPLKTLMEGRPKSLPSFKACFSRGAELLVNEGRDREAIGDEDENEPVMYGAVVCSWGLHASLVAMSDTTEYRKHGLARFSMAAQQLLKEAHQYRGKIKWRKADGEWRDLHGLQHSYVLATMVSNLEEHFQISPATKPLDGTLRLVAIGAEPASEIMRILQLAYQSGKHVTDPKVTYEEIEGLRIEFDEEEERWRMVCVDGKIVAAKQGGWVEVTRIPATGMDARRVVELVC</sequence>
<dbReference type="GO" id="GO:0005737">
    <property type="term" value="C:cytoplasm"/>
    <property type="evidence" value="ECO:0007669"/>
    <property type="project" value="TreeGrafter"/>
</dbReference>
<dbReference type="Gene3D" id="2.60.200.40">
    <property type="match status" value="1"/>
</dbReference>
<dbReference type="InterPro" id="IPR016064">
    <property type="entry name" value="NAD/diacylglycerol_kinase_sf"/>
</dbReference>
<keyword evidence="4" id="KW-0067">ATP-binding</keyword>
<dbReference type="InterPro" id="IPR050187">
    <property type="entry name" value="Lipid_Phosphate_FormReg"/>
</dbReference>
<dbReference type="Pfam" id="PF19279">
    <property type="entry name" value="YegS_C"/>
    <property type="match status" value="1"/>
</dbReference>
<dbReference type="VEuPathDB" id="FungiDB:Z519_07508"/>
<dbReference type="AlphaFoldDB" id="A0A0D2FYM9"/>
<evidence type="ECO:0000256" key="4">
    <source>
        <dbReference type="ARBA" id="ARBA00022840"/>
    </source>
</evidence>
<organism evidence="6 7">
    <name type="scientific">Cladophialophora bantiana (strain ATCC 10958 / CBS 173.52 / CDC B-1940 / NIH 8579)</name>
    <name type="common">Xylohypha bantiana</name>
    <dbReference type="NCBI Taxonomy" id="1442370"/>
    <lineage>
        <taxon>Eukaryota</taxon>
        <taxon>Fungi</taxon>
        <taxon>Dikarya</taxon>
        <taxon>Ascomycota</taxon>
        <taxon>Pezizomycotina</taxon>
        <taxon>Eurotiomycetes</taxon>
        <taxon>Chaetothyriomycetidae</taxon>
        <taxon>Chaetothyriales</taxon>
        <taxon>Herpotrichiellaceae</taxon>
        <taxon>Cladophialophora</taxon>
    </lineage>
</organism>
<dbReference type="Pfam" id="PF00781">
    <property type="entry name" value="DAGK_cat"/>
    <property type="match status" value="1"/>
</dbReference>
<keyword evidence="1" id="KW-0808">Transferase</keyword>
<evidence type="ECO:0000259" key="5">
    <source>
        <dbReference type="PROSITE" id="PS50146"/>
    </source>
</evidence>
<dbReference type="InterPro" id="IPR017438">
    <property type="entry name" value="ATP-NAD_kinase_N"/>
</dbReference>
<dbReference type="InterPro" id="IPR001206">
    <property type="entry name" value="Diacylglycerol_kinase_cat_dom"/>
</dbReference>
<gene>
    <name evidence="6" type="ORF">Z519_07508</name>
</gene>
<keyword evidence="2" id="KW-0547">Nucleotide-binding</keyword>
<dbReference type="InterPro" id="IPR045540">
    <property type="entry name" value="YegS/DAGK_C"/>
</dbReference>
<dbReference type="HOGENOM" id="CLU_021934_0_0_1"/>
<proteinExistence type="predicted"/>
<dbReference type="GO" id="GO:0016020">
    <property type="term" value="C:membrane"/>
    <property type="evidence" value="ECO:0007669"/>
    <property type="project" value="TreeGrafter"/>
</dbReference>
<dbReference type="PANTHER" id="PTHR12358">
    <property type="entry name" value="SPHINGOSINE KINASE"/>
    <property type="match status" value="1"/>
</dbReference>
<dbReference type="GO" id="GO:0005524">
    <property type="term" value="F:ATP binding"/>
    <property type="evidence" value="ECO:0007669"/>
    <property type="project" value="UniProtKB-KW"/>
</dbReference>
<dbReference type="RefSeq" id="XP_016618211.1">
    <property type="nucleotide sequence ID" value="XM_016765242.1"/>
</dbReference>
<keyword evidence="3" id="KW-0418">Kinase</keyword>
<dbReference type="GO" id="GO:0001727">
    <property type="term" value="F:lipid kinase activity"/>
    <property type="evidence" value="ECO:0007669"/>
    <property type="project" value="TreeGrafter"/>
</dbReference>
<evidence type="ECO:0000256" key="3">
    <source>
        <dbReference type="ARBA" id="ARBA00022777"/>
    </source>
</evidence>
<dbReference type="GO" id="GO:0046512">
    <property type="term" value="P:sphingosine biosynthetic process"/>
    <property type="evidence" value="ECO:0007669"/>
    <property type="project" value="TreeGrafter"/>
</dbReference>
<dbReference type="Gene3D" id="3.40.50.10330">
    <property type="entry name" value="Probable inorganic polyphosphate/atp-NAD kinase, domain 1"/>
    <property type="match status" value="1"/>
</dbReference>
<protein>
    <recommendedName>
        <fullName evidence="5">DAGKc domain-containing protein</fullName>
    </recommendedName>
</protein>
<evidence type="ECO:0000313" key="6">
    <source>
        <dbReference type="EMBL" id="KIW91542.1"/>
    </source>
</evidence>
<dbReference type="OrthoDB" id="3853857at2759"/>
<dbReference type="SUPFAM" id="SSF111331">
    <property type="entry name" value="NAD kinase/diacylglycerol kinase-like"/>
    <property type="match status" value="1"/>
</dbReference>